<evidence type="ECO:0008006" key="4">
    <source>
        <dbReference type="Google" id="ProtNLM"/>
    </source>
</evidence>
<feature type="region of interest" description="Disordered" evidence="1">
    <location>
        <begin position="1"/>
        <end position="39"/>
    </location>
</feature>
<sequence length="1095" mass="117937">MARKRQIWRPVARQQGSGGRAEAASSSADGDDAADGGAEDSEAAAAVFKAIRMQGWSGISVPRELHIGVYALVNPVWCLKPPLPSPLSGVVLQHHTELVIDSSNTRQRRFWSSMAPQTAYELGQQMVNLKCLVHRIPRTPDGADGVPAGHFVSAFGWCRGIVIALVEGHAAGRQAARDKEGPATGMPEGSLKSLSFEAVVYPNTGRDEINQLDNTNADPPAAAPSQTINLPALTEASGVHTANSAVRCHGEVPGVPERGPAGASRLAELIGSIPVGQRGSQGPLAKLRTISFIKLFDIESADLIDGLRDLQRCLVDRGCSKSLDLLSVVVHRNDCHSLILNDYATFKALATFIDAICSPSGKVCIFILPLADGEEVREVPLRHLLAYTRFDFSQLPPCGSPLVCALLQTYGVRRGSSDSNLLCPRIEARGSSLSRCRYVWMVTQDQVVLPQNGPIAHSLADQLWVPSWCPPGCCSISIECADGSAPPPDSVPPEPPELDAVKAHGLFPVRSLTVKSRIGLGVAKMLLSKGAHLGNLQLMDMAPADVLDLLNGIRASQMPSRVQLASLTAGDGPGRQLPVLPFDGRLGRVQTLTAKGDIAIRLAALMRPHMTSLDELAMSGSETAARQVLTSRGCGEIDRVSLGFVSEGGRELIKAEDEREGITLGDYKDDLPSIKKLVMHLDVPSAAVVHLGTFVLSSIWSALEIESISQLTVVLPQRPHLDALKAAMQRRFAPLRIAIHAMDAGARYVLTAGAHQMFSYSVVDDERVELLMASHHIAALRKAAFAYSSTADRLEALMQTEGQQQRLLMVMNLEATLRQLSRYLPSLPPDTAAHSLATDFAGRIRAATPIAVVDPPYAPRRLKAPLMAAMERHGLAMEPMMLLHGDARCLPSPSVIASAAQLIAILRKTGKRITDIEPLYKATEHGHEYTDMLGRVGDASGLLFLIRSDEDMHGCFIDESIRPPSPMDAPHGPGAFNYYTANALVFKASGTSPPTFQSPSVMPRRITVSRADNEQRVQLAKLSVTQPLGPEWLGLWAPLPLGWAQGVGVRVKWEPTMLQPLYPTMPPVPGYNLDVFSADEIEVFTVGGDGGEWSE</sequence>
<accession>A0A0G4GJJ0</accession>
<organism evidence="2 3">
    <name type="scientific">Vitrella brassicaformis (strain CCMP3155)</name>
    <dbReference type="NCBI Taxonomy" id="1169540"/>
    <lineage>
        <taxon>Eukaryota</taxon>
        <taxon>Sar</taxon>
        <taxon>Alveolata</taxon>
        <taxon>Colpodellida</taxon>
        <taxon>Vitrellaceae</taxon>
        <taxon>Vitrella</taxon>
    </lineage>
</organism>
<dbReference type="InParanoid" id="A0A0G4GJJ0"/>
<dbReference type="AlphaFoldDB" id="A0A0G4GJJ0"/>
<reference evidence="2 3" key="1">
    <citation type="submission" date="2014-11" db="EMBL/GenBank/DDBJ databases">
        <authorList>
            <person name="Zhu J."/>
            <person name="Qi W."/>
            <person name="Song R."/>
        </authorList>
    </citation>
    <scope>NUCLEOTIDE SEQUENCE [LARGE SCALE GENOMIC DNA]</scope>
</reference>
<dbReference type="VEuPathDB" id="CryptoDB:Vbra_17989"/>
<evidence type="ECO:0000256" key="1">
    <source>
        <dbReference type="SAM" id="MobiDB-lite"/>
    </source>
</evidence>
<feature type="compositionally biased region" description="Acidic residues" evidence="1">
    <location>
        <begin position="29"/>
        <end position="39"/>
    </location>
</feature>
<dbReference type="PhylomeDB" id="A0A0G4GJJ0"/>
<evidence type="ECO:0000313" key="3">
    <source>
        <dbReference type="Proteomes" id="UP000041254"/>
    </source>
</evidence>
<name>A0A0G4GJJ0_VITBC</name>
<keyword evidence="3" id="KW-1185">Reference proteome</keyword>
<proteinExistence type="predicted"/>
<protein>
    <recommendedName>
        <fullName evidence="4">TLDc domain-containing protein</fullName>
    </recommendedName>
</protein>
<dbReference type="EMBL" id="CDMY01000688">
    <property type="protein sequence ID" value="CEM30089.1"/>
    <property type="molecule type" value="Genomic_DNA"/>
</dbReference>
<gene>
    <name evidence="2" type="ORF">Vbra_17989</name>
</gene>
<evidence type="ECO:0000313" key="2">
    <source>
        <dbReference type="EMBL" id="CEM30089.1"/>
    </source>
</evidence>
<dbReference type="Proteomes" id="UP000041254">
    <property type="component" value="Unassembled WGS sequence"/>
</dbReference>